<proteinExistence type="predicted"/>
<dbReference type="Proteomes" id="UP000196386">
    <property type="component" value="Unassembled WGS sequence"/>
</dbReference>
<reference evidence="2" key="1">
    <citation type="submission" date="2017-04" db="EMBL/GenBank/DDBJ databases">
        <title>Function of individual gut microbiota members based on whole genome sequencing of pure cultures obtained from chicken caecum.</title>
        <authorList>
            <person name="Medvecky M."/>
            <person name="Cejkova D."/>
            <person name="Polansky O."/>
            <person name="Karasova D."/>
            <person name="Kubasova T."/>
            <person name="Cizek A."/>
            <person name="Rychlik I."/>
        </authorList>
    </citation>
    <scope>NUCLEOTIDE SEQUENCE [LARGE SCALE GENOMIC DNA]</scope>
    <source>
        <strain evidence="2">An175</strain>
    </source>
</reference>
<evidence type="ECO:0000313" key="2">
    <source>
        <dbReference type="Proteomes" id="UP000196386"/>
    </source>
</evidence>
<comment type="caution">
    <text evidence="1">The sequence shown here is derived from an EMBL/GenBank/DDBJ whole genome shotgun (WGS) entry which is preliminary data.</text>
</comment>
<accession>A0A1Y4MR70</accession>
<sequence>MVFATEKDCPDLLARLGEESWTASQKHKKKYAYSMVSWVKNRIVTAETCGDMLLLRVSAVLKSCNKDRIEGIMEKVSLREDGEYQYSCRELMSFFLVEITAYLPLDFEQQQAEIDLLFERLDNLLKMAGN</sequence>
<dbReference type="EMBL" id="NFKP01000010">
    <property type="protein sequence ID" value="OUP69322.1"/>
    <property type="molecule type" value="Genomic_DNA"/>
</dbReference>
<dbReference type="AlphaFoldDB" id="A0A1Y4MR70"/>
<evidence type="ECO:0000313" key="1">
    <source>
        <dbReference type="EMBL" id="OUP69322.1"/>
    </source>
</evidence>
<protein>
    <submittedName>
        <fullName evidence="1">Uncharacterized protein</fullName>
    </submittedName>
</protein>
<gene>
    <name evidence="1" type="ORF">B5F11_09545</name>
</gene>
<name>A0A1Y4MR70_9FIRM</name>
<dbReference type="RefSeq" id="WP_087301150.1">
    <property type="nucleotide sequence ID" value="NZ_NFKP01000010.1"/>
</dbReference>
<organism evidence="1 2">
    <name type="scientific">Anaerotruncus colihominis</name>
    <dbReference type="NCBI Taxonomy" id="169435"/>
    <lineage>
        <taxon>Bacteria</taxon>
        <taxon>Bacillati</taxon>
        <taxon>Bacillota</taxon>
        <taxon>Clostridia</taxon>
        <taxon>Eubacteriales</taxon>
        <taxon>Oscillospiraceae</taxon>
        <taxon>Anaerotruncus</taxon>
    </lineage>
</organism>